<keyword evidence="1" id="KW-1133">Transmembrane helix</keyword>
<keyword evidence="1" id="KW-0812">Transmembrane</keyword>
<sequence>MGTYNPNEHPLITVVTSSSPLGKKYPKNNSYQPGVLYNGTFIVYLISSMQVLFNLIRQLTKYQVVILGIPKNGLISGNIVSSKNNMIANAIARTKEYIRWNPSGISFILIDIDFGSIPDFVLNTSQEVLDFLISLDPELMDCAILILPSSSQKFNHEKKGWHVYIKCSNVNDVTVKVYSETLQSICWNKGLGTIKFSKVGSMLVRQVFDMAVFSPERIVVESCFSDDENVVFFDIEPLIKEGISRRLYE</sequence>
<evidence type="ECO:0000313" key="3">
    <source>
        <dbReference type="Proteomes" id="UP001164100"/>
    </source>
</evidence>
<protein>
    <submittedName>
        <fullName evidence="2">Uncharacterized protein</fullName>
    </submittedName>
</protein>
<evidence type="ECO:0000256" key="1">
    <source>
        <dbReference type="SAM" id="Phobius"/>
    </source>
</evidence>
<dbReference type="Proteomes" id="UP001164100">
    <property type="component" value="Chromosome"/>
</dbReference>
<dbReference type="RefSeq" id="WP_260932263.1">
    <property type="nucleotide sequence ID" value="NZ_CP099556.1"/>
</dbReference>
<reference evidence="2" key="1">
    <citation type="journal article" date="2022" name="Front. Microbiol.">
        <title>Species classification and novel plasmid identifications in Arcobacter cryaerophilus and Arcobacter cryaerophilus-like organisms.</title>
        <authorList>
            <person name="Zhou G."/>
            <person name="Wang M."/>
            <person name="Wang H."/>
            <person name="Chen X."/>
            <person name="Gu Y."/>
            <person name="Shao Z."/>
            <person name="Zhang J."/>
            <person name="Zhang M."/>
        </authorList>
    </citation>
    <scope>NUCLEOTIDE SEQUENCE</scope>
    <source>
        <strain evidence="2">ICDCAC48</strain>
    </source>
</reference>
<gene>
    <name evidence="2" type="ORF">NGX11_08985</name>
</gene>
<name>A0AA46NME7_9BACT</name>
<keyword evidence="1" id="KW-0472">Membrane</keyword>
<accession>A0AA46NME7</accession>
<evidence type="ECO:0000313" key="2">
    <source>
        <dbReference type="EMBL" id="UYF43019.1"/>
    </source>
</evidence>
<organism evidence="2 3">
    <name type="scientific">Aliarcobacter cryaerophilus</name>
    <dbReference type="NCBI Taxonomy" id="28198"/>
    <lineage>
        <taxon>Bacteria</taxon>
        <taxon>Pseudomonadati</taxon>
        <taxon>Campylobacterota</taxon>
        <taxon>Epsilonproteobacteria</taxon>
        <taxon>Campylobacterales</taxon>
        <taxon>Arcobacteraceae</taxon>
        <taxon>Aliarcobacter</taxon>
    </lineage>
</organism>
<feature type="transmembrane region" description="Helical" evidence="1">
    <location>
        <begin position="35"/>
        <end position="56"/>
    </location>
</feature>
<dbReference type="EMBL" id="CP099556">
    <property type="protein sequence ID" value="UYF43019.1"/>
    <property type="molecule type" value="Genomic_DNA"/>
</dbReference>
<dbReference type="AlphaFoldDB" id="A0AA46NME7"/>
<proteinExistence type="predicted"/>